<sequence length="140" mass="15551">MYQIGCSGRDDRSGYAVASRRHAVQDRPFRPRRSDRLRGRESTARYYAVASRRHAVQDRPFGPRRSDRFRGRESAAPFAARNPGRPLGLWRGRSASVRTEGSSREPVSWGEVNGNEGRVSPVEDRLGSARVLGVAVSKAG</sequence>
<feature type="compositionally biased region" description="Basic and acidic residues" evidence="1">
    <location>
        <begin position="64"/>
        <end position="73"/>
    </location>
</feature>
<feature type="region of interest" description="Disordered" evidence="1">
    <location>
        <begin position="54"/>
        <end position="121"/>
    </location>
</feature>
<evidence type="ECO:0000256" key="1">
    <source>
        <dbReference type="SAM" id="MobiDB-lite"/>
    </source>
</evidence>
<dbReference type="AlphaFoldDB" id="A0AAW2FJQ1"/>
<reference evidence="2 3" key="1">
    <citation type="submission" date="2023-03" db="EMBL/GenBank/DDBJ databases">
        <title>High recombination rates correlate with genetic variation in Cardiocondyla obscurior ants.</title>
        <authorList>
            <person name="Errbii M."/>
        </authorList>
    </citation>
    <scope>NUCLEOTIDE SEQUENCE [LARGE SCALE GENOMIC DNA]</scope>
    <source>
        <strain evidence="2">Alpha-2009</strain>
        <tissue evidence="2">Whole body</tissue>
    </source>
</reference>
<feature type="region of interest" description="Disordered" evidence="1">
    <location>
        <begin position="1"/>
        <end position="42"/>
    </location>
</feature>
<keyword evidence="3" id="KW-1185">Reference proteome</keyword>
<evidence type="ECO:0000313" key="3">
    <source>
        <dbReference type="Proteomes" id="UP001430953"/>
    </source>
</evidence>
<name>A0AAW2FJQ1_9HYME</name>
<dbReference type="EMBL" id="JADYXP020000010">
    <property type="protein sequence ID" value="KAL0114884.1"/>
    <property type="molecule type" value="Genomic_DNA"/>
</dbReference>
<feature type="compositionally biased region" description="Basic and acidic residues" evidence="1">
    <location>
        <begin position="23"/>
        <end position="42"/>
    </location>
</feature>
<proteinExistence type="predicted"/>
<protein>
    <submittedName>
        <fullName evidence="2">Uncharacterized protein</fullName>
    </submittedName>
</protein>
<accession>A0AAW2FJQ1</accession>
<dbReference type="Proteomes" id="UP001430953">
    <property type="component" value="Unassembled WGS sequence"/>
</dbReference>
<organism evidence="2 3">
    <name type="scientific">Cardiocondyla obscurior</name>
    <dbReference type="NCBI Taxonomy" id="286306"/>
    <lineage>
        <taxon>Eukaryota</taxon>
        <taxon>Metazoa</taxon>
        <taxon>Ecdysozoa</taxon>
        <taxon>Arthropoda</taxon>
        <taxon>Hexapoda</taxon>
        <taxon>Insecta</taxon>
        <taxon>Pterygota</taxon>
        <taxon>Neoptera</taxon>
        <taxon>Endopterygota</taxon>
        <taxon>Hymenoptera</taxon>
        <taxon>Apocrita</taxon>
        <taxon>Aculeata</taxon>
        <taxon>Formicoidea</taxon>
        <taxon>Formicidae</taxon>
        <taxon>Myrmicinae</taxon>
        <taxon>Cardiocondyla</taxon>
    </lineage>
</organism>
<evidence type="ECO:0000313" key="2">
    <source>
        <dbReference type="EMBL" id="KAL0114884.1"/>
    </source>
</evidence>
<comment type="caution">
    <text evidence="2">The sequence shown here is derived from an EMBL/GenBank/DDBJ whole genome shotgun (WGS) entry which is preliminary data.</text>
</comment>
<gene>
    <name evidence="2" type="ORF">PUN28_010424</name>
</gene>